<protein>
    <submittedName>
        <fullName evidence="1">Membrane dipeptidase</fullName>
    </submittedName>
</protein>
<dbReference type="OrthoDB" id="9804920at2"/>
<gene>
    <name evidence="1" type="ORF">SAMN05421795_102507</name>
</gene>
<keyword evidence="2" id="KW-1185">Reference proteome</keyword>
<dbReference type="InterPro" id="IPR032466">
    <property type="entry name" value="Metal_Hydrolase"/>
</dbReference>
<evidence type="ECO:0000313" key="2">
    <source>
        <dbReference type="Proteomes" id="UP000186098"/>
    </source>
</evidence>
<dbReference type="EMBL" id="FTOM01000002">
    <property type="protein sequence ID" value="SIS68364.1"/>
    <property type="molecule type" value="Genomic_DNA"/>
</dbReference>
<dbReference type="AlphaFoldDB" id="A0A1N7L3I0"/>
<accession>A0A1N7L3I0</accession>
<dbReference type="GO" id="GO:0006508">
    <property type="term" value="P:proteolysis"/>
    <property type="evidence" value="ECO:0007669"/>
    <property type="project" value="InterPro"/>
</dbReference>
<sequence length="355" mass="37394">MQPVFDGHNDLLLHLWQANQAAGEGFFAGRPAGQIDLDRARQGGFAGGLFACFVPNPPGTHPDPQAIHRAFDPIDPDMAAQAVRAQLGIARAMAAARPQDFALCQDVAAVTAAQARGAVAAVLHVEGAEGIGPDLAELHHWHALGLRSLGPTWSRPNIFGHGVPFAFPSSPDLGPGLTDAGRRLVRACDALGIALDVSHLNEAGFWDLMAASTRPVMASHAASHAMVPASRNLTDRQLAALAERGGIVGLNFSVNTLRADGLRNPALEVEVLARHLEHLLGVMGEGGVGFGSDFDGTVTPWFLRSVADLPQLLGALARLGFGRALIARIAWQNWLAYLGRVLPAPALQTRVESGA</sequence>
<dbReference type="Gene3D" id="3.20.20.140">
    <property type="entry name" value="Metal-dependent hydrolases"/>
    <property type="match status" value="1"/>
</dbReference>
<name>A0A1N7L3I0_9RHOB</name>
<dbReference type="Proteomes" id="UP000186098">
    <property type="component" value="Unassembled WGS sequence"/>
</dbReference>
<dbReference type="PANTHER" id="PTHR10443">
    <property type="entry name" value="MICROSOMAL DIPEPTIDASE"/>
    <property type="match status" value="1"/>
</dbReference>
<dbReference type="PANTHER" id="PTHR10443:SF12">
    <property type="entry name" value="DIPEPTIDASE"/>
    <property type="match status" value="1"/>
</dbReference>
<dbReference type="RefSeq" id="WP_076364326.1">
    <property type="nucleotide sequence ID" value="NZ_FTOM01000002.1"/>
</dbReference>
<dbReference type="STRING" id="407234.SAMN05421795_102507"/>
<organism evidence="1 2">
    <name type="scientific">Phaeovulum vinaykumarii</name>
    <dbReference type="NCBI Taxonomy" id="407234"/>
    <lineage>
        <taxon>Bacteria</taxon>
        <taxon>Pseudomonadati</taxon>
        <taxon>Pseudomonadota</taxon>
        <taxon>Alphaproteobacteria</taxon>
        <taxon>Rhodobacterales</taxon>
        <taxon>Paracoccaceae</taxon>
        <taxon>Phaeovulum</taxon>
    </lineage>
</organism>
<dbReference type="SUPFAM" id="SSF51556">
    <property type="entry name" value="Metallo-dependent hydrolases"/>
    <property type="match status" value="1"/>
</dbReference>
<dbReference type="CDD" id="cd01301">
    <property type="entry name" value="rDP_like"/>
    <property type="match status" value="1"/>
</dbReference>
<dbReference type="PROSITE" id="PS51365">
    <property type="entry name" value="RENAL_DIPEPTIDASE_2"/>
    <property type="match status" value="1"/>
</dbReference>
<proteinExistence type="predicted"/>
<dbReference type="Pfam" id="PF01244">
    <property type="entry name" value="Peptidase_M19"/>
    <property type="match status" value="1"/>
</dbReference>
<dbReference type="InterPro" id="IPR008257">
    <property type="entry name" value="Pept_M19"/>
</dbReference>
<evidence type="ECO:0000313" key="1">
    <source>
        <dbReference type="EMBL" id="SIS68364.1"/>
    </source>
</evidence>
<dbReference type="GO" id="GO:0070573">
    <property type="term" value="F:metallodipeptidase activity"/>
    <property type="evidence" value="ECO:0007669"/>
    <property type="project" value="InterPro"/>
</dbReference>
<reference evidence="2" key="1">
    <citation type="submission" date="2017-01" db="EMBL/GenBank/DDBJ databases">
        <authorList>
            <person name="Varghese N."/>
            <person name="Submissions S."/>
        </authorList>
    </citation>
    <scope>NUCLEOTIDE SEQUENCE [LARGE SCALE GENOMIC DNA]</scope>
    <source>
        <strain evidence="2">DSM 18714</strain>
    </source>
</reference>